<dbReference type="InterPro" id="IPR011009">
    <property type="entry name" value="Kinase-like_dom_sf"/>
</dbReference>
<dbReference type="GO" id="GO:0005524">
    <property type="term" value="F:ATP binding"/>
    <property type="evidence" value="ECO:0007669"/>
    <property type="project" value="InterPro"/>
</dbReference>
<dbReference type="InterPro" id="IPR008271">
    <property type="entry name" value="Ser/Thr_kinase_AS"/>
</dbReference>
<dbReference type="PROSITE" id="PS50011">
    <property type="entry name" value="PROTEIN_KINASE_DOM"/>
    <property type="match status" value="1"/>
</dbReference>
<reference evidence="3" key="2">
    <citation type="journal article" date="2017" name="J. Anim. Genet.">
        <title>Multiple reference genome sequences of hot pepper reveal the massive evolution of plant disease resistance genes by retroduplication.</title>
        <authorList>
            <person name="Kim S."/>
            <person name="Park J."/>
            <person name="Yeom S.-I."/>
            <person name="Kim Y.-M."/>
            <person name="Seo E."/>
            <person name="Kim K.-T."/>
            <person name="Kim M.-S."/>
            <person name="Lee J.M."/>
            <person name="Cheong K."/>
            <person name="Shin H.-S."/>
            <person name="Kim S.-B."/>
            <person name="Han K."/>
            <person name="Lee J."/>
            <person name="Park M."/>
            <person name="Lee H.-A."/>
            <person name="Lee H.-Y."/>
            <person name="Lee Y."/>
            <person name="Oh S."/>
            <person name="Lee J.H."/>
            <person name="Choi E."/>
            <person name="Choi E."/>
            <person name="Lee S.E."/>
            <person name="Jeon J."/>
            <person name="Kim H."/>
            <person name="Choi G."/>
            <person name="Song H."/>
            <person name="Lee J."/>
            <person name="Lee S.-C."/>
            <person name="Kwon J.-K."/>
            <person name="Lee H.-Y."/>
            <person name="Koo N."/>
            <person name="Hong Y."/>
            <person name="Kim R.W."/>
            <person name="Kang W.-H."/>
            <person name="Huh J.H."/>
            <person name="Kang B.-C."/>
            <person name="Yang T.-J."/>
            <person name="Lee Y.-H."/>
            <person name="Bennetzen J.L."/>
            <person name="Choi D."/>
        </authorList>
    </citation>
    <scope>NUCLEOTIDE SEQUENCE [LARGE SCALE GENOMIC DNA]</scope>
    <source>
        <strain evidence="3">cv. PBC81</strain>
    </source>
</reference>
<dbReference type="PANTHER" id="PTHR35694:SF1">
    <property type="entry name" value="DENEDDYLASE"/>
    <property type="match status" value="1"/>
</dbReference>
<dbReference type="Pfam" id="PF00069">
    <property type="entry name" value="Pkinase"/>
    <property type="match status" value="1"/>
</dbReference>
<dbReference type="PANTHER" id="PTHR35694">
    <property type="entry name" value="DENEDDYLASE"/>
    <property type="match status" value="1"/>
</dbReference>
<organism evidence="2 3">
    <name type="scientific">Capsicum baccatum</name>
    <name type="common">Peruvian pepper</name>
    <dbReference type="NCBI Taxonomy" id="33114"/>
    <lineage>
        <taxon>Eukaryota</taxon>
        <taxon>Viridiplantae</taxon>
        <taxon>Streptophyta</taxon>
        <taxon>Embryophyta</taxon>
        <taxon>Tracheophyta</taxon>
        <taxon>Spermatophyta</taxon>
        <taxon>Magnoliopsida</taxon>
        <taxon>eudicotyledons</taxon>
        <taxon>Gunneridae</taxon>
        <taxon>Pentapetalae</taxon>
        <taxon>asterids</taxon>
        <taxon>lamiids</taxon>
        <taxon>Solanales</taxon>
        <taxon>Solanaceae</taxon>
        <taxon>Solanoideae</taxon>
        <taxon>Capsiceae</taxon>
        <taxon>Capsicum</taxon>
    </lineage>
</organism>
<dbReference type="Gene3D" id="1.10.510.10">
    <property type="entry name" value="Transferase(Phosphotransferase) domain 1"/>
    <property type="match status" value="1"/>
</dbReference>
<dbReference type="Proteomes" id="UP000224567">
    <property type="component" value="Unassembled WGS sequence"/>
</dbReference>
<evidence type="ECO:0000259" key="1">
    <source>
        <dbReference type="PROSITE" id="PS50011"/>
    </source>
</evidence>
<dbReference type="OrthoDB" id="1923451at2759"/>
<comment type="caution">
    <text evidence="2">The sequence shown here is derived from an EMBL/GenBank/DDBJ whole genome shotgun (WGS) entry which is preliminary data.</text>
</comment>
<dbReference type="GO" id="GO:0004672">
    <property type="term" value="F:protein kinase activity"/>
    <property type="evidence" value="ECO:0007669"/>
    <property type="project" value="InterPro"/>
</dbReference>
<keyword evidence="3" id="KW-1185">Reference proteome</keyword>
<sequence>MIDVACALEYLHHGCSSPVIHCDLKPSNVLLDEDMVAHLSNNGISKLLCEDQDVCTLRYKELSSGVVAKSFKHPVNSSDMISIQHQSMESCEQKDEIFPQSIANGLCLLRKKKRSWKITYCVSTVRRINEFYRWPGDIWELPMFLKHAMDSKDSDLNSSSTPSEGAEDELKAAAQDIASYQVSFLGCSFWVVLSRDGKIVEIQPTNRIAENQWAANPLVKELYGKKKFVPGLIERGRKMITRPNDVVILELLMSSNPQS</sequence>
<name>A0A2G2V2M6_CAPBA</name>
<dbReference type="PROSITE" id="PS00108">
    <property type="entry name" value="PROTEIN_KINASE_ST"/>
    <property type="match status" value="1"/>
</dbReference>
<dbReference type="AlphaFoldDB" id="A0A2G2V2M6"/>
<evidence type="ECO:0000313" key="3">
    <source>
        <dbReference type="Proteomes" id="UP000224567"/>
    </source>
</evidence>
<feature type="domain" description="Protein kinase" evidence="1">
    <location>
        <begin position="1"/>
        <end position="219"/>
    </location>
</feature>
<dbReference type="InterPro" id="IPR000719">
    <property type="entry name" value="Prot_kinase_dom"/>
</dbReference>
<protein>
    <recommendedName>
        <fullName evidence="1">Protein kinase domain-containing protein</fullName>
    </recommendedName>
</protein>
<proteinExistence type="predicted"/>
<dbReference type="EMBL" id="MLFT02000495">
    <property type="protein sequence ID" value="PHT27225.1"/>
    <property type="molecule type" value="Genomic_DNA"/>
</dbReference>
<accession>A0A2G2V2M6</accession>
<evidence type="ECO:0000313" key="2">
    <source>
        <dbReference type="EMBL" id="PHT27225.1"/>
    </source>
</evidence>
<dbReference type="SUPFAM" id="SSF56112">
    <property type="entry name" value="Protein kinase-like (PK-like)"/>
    <property type="match status" value="1"/>
</dbReference>
<reference evidence="2 3" key="1">
    <citation type="journal article" date="2017" name="Genome Biol.">
        <title>New reference genome sequences of hot pepper reveal the massive evolution of plant disease-resistance genes by retroduplication.</title>
        <authorList>
            <person name="Kim S."/>
            <person name="Park J."/>
            <person name="Yeom S.I."/>
            <person name="Kim Y.M."/>
            <person name="Seo E."/>
            <person name="Kim K.T."/>
            <person name="Kim M.S."/>
            <person name="Lee J.M."/>
            <person name="Cheong K."/>
            <person name="Shin H.S."/>
            <person name="Kim S.B."/>
            <person name="Han K."/>
            <person name="Lee J."/>
            <person name="Park M."/>
            <person name="Lee H.A."/>
            <person name="Lee H.Y."/>
            <person name="Lee Y."/>
            <person name="Oh S."/>
            <person name="Lee J.H."/>
            <person name="Choi E."/>
            <person name="Choi E."/>
            <person name="Lee S.E."/>
            <person name="Jeon J."/>
            <person name="Kim H."/>
            <person name="Choi G."/>
            <person name="Song H."/>
            <person name="Lee J."/>
            <person name="Lee S.C."/>
            <person name="Kwon J.K."/>
            <person name="Lee H.Y."/>
            <person name="Koo N."/>
            <person name="Hong Y."/>
            <person name="Kim R.W."/>
            <person name="Kang W.H."/>
            <person name="Huh J.H."/>
            <person name="Kang B.C."/>
            <person name="Yang T.J."/>
            <person name="Lee Y.H."/>
            <person name="Bennetzen J.L."/>
            <person name="Choi D."/>
        </authorList>
    </citation>
    <scope>NUCLEOTIDE SEQUENCE [LARGE SCALE GENOMIC DNA]</scope>
    <source>
        <strain evidence="3">cv. PBC81</strain>
    </source>
</reference>
<gene>
    <name evidence="2" type="ORF">CQW23_33168</name>
</gene>